<accession>A0AA97BAC5</accession>
<reference evidence="1" key="1">
    <citation type="submission" date="2020-05" db="EMBL/GenBank/DDBJ databases">
        <authorList>
            <person name="Zhu T."/>
            <person name="Keshari N."/>
            <person name="Lu X."/>
        </authorList>
    </citation>
    <scope>NUCLEOTIDE SEQUENCE</scope>
    <source>
        <strain evidence="1">NK1-22</strain>
    </source>
</reference>
<organism evidence="1">
    <name type="scientific">Thermoleptolyngbya oregonensis NK1-22</name>
    <dbReference type="NCBI Taxonomy" id="2547457"/>
    <lineage>
        <taxon>Bacteria</taxon>
        <taxon>Bacillati</taxon>
        <taxon>Cyanobacteriota</taxon>
        <taxon>Cyanophyceae</taxon>
        <taxon>Oculatellales</taxon>
        <taxon>Oculatellaceae</taxon>
        <taxon>Thermoleptolyngbya</taxon>
    </lineage>
</organism>
<protein>
    <submittedName>
        <fullName evidence="1">Uncharacterized protein</fullName>
    </submittedName>
</protein>
<name>A0AA97BAC5_9CYAN</name>
<dbReference type="AlphaFoldDB" id="A0AA97BAC5"/>
<proteinExistence type="predicted"/>
<sequence>MPFALPCLLQMLGLEELALAIAPLVNQGDRHFYILRSGWVFLSNPMQRYQHLHAIGSLKALNQLAHLRQPFVGILTSRQKRLCLGVPLWQHIHLGMLRAIAVALDMVTVAKNP</sequence>
<dbReference type="KEGG" id="tog:HNI00_14670"/>
<evidence type="ECO:0000313" key="1">
    <source>
        <dbReference type="EMBL" id="WOB44245.1"/>
    </source>
</evidence>
<dbReference type="EMBL" id="CP053540">
    <property type="protein sequence ID" value="WOB44245.1"/>
    <property type="molecule type" value="Genomic_DNA"/>
</dbReference>
<gene>
    <name evidence="1" type="ORF">HNI00_14670</name>
</gene>